<protein>
    <submittedName>
        <fullName evidence="9">MFS family permease</fullName>
    </submittedName>
</protein>
<comment type="subcellular location">
    <subcellularLocation>
        <location evidence="1">Cell membrane</location>
        <topology evidence="1">Multi-pass membrane protein</topology>
    </subcellularLocation>
</comment>
<organism evidence="9 10">
    <name type="scientific">Clostridium moniliforme</name>
    <dbReference type="NCBI Taxonomy" id="39489"/>
    <lineage>
        <taxon>Bacteria</taxon>
        <taxon>Bacillati</taxon>
        <taxon>Bacillota</taxon>
        <taxon>Clostridia</taxon>
        <taxon>Eubacteriales</taxon>
        <taxon>Clostridiaceae</taxon>
        <taxon>Clostridium</taxon>
    </lineage>
</organism>
<dbReference type="InterPro" id="IPR020846">
    <property type="entry name" value="MFS_dom"/>
</dbReference>
<dbReference type="Pfam" id="PF07690">
    <property type="entry name" value="MFS_1"/>
    <property type="match status" value="1"/>
</dbReference>
<dbReference type="Gene3D" id="1.20.1250.20">
    <property type="entry name" value="MFS general substrate transporter like domains"/>
    <property type="match status" value="1"/>
</dbReference>
<feature type="transmembrane region" description="Helical" evidence="7">
    <location>
        <begin position="20"/>
        <end position="41"/>
    </location>
</feature>
<sequence length="411" mass="45606">MNYIKKLIEPYKGLPKEIYILFIGNIINAAGSFIAPLMTLILTKKIGLSSELAGIYISIFGVIYLPTGLIGGKLTDMFGRKKIIIIFQGIACILYGACGFVKPSMITIYLIMLAGAASGFVSPAINSMVGDLTEPKNRNASYALTYMGWNLGFAIGPFVGGLLFEKYLNILFIGDACTTAIALILIGLFVRETKGREKSEIVSEDRVLEKDEEGSIFKILWGRKILLYFGIVIFGYDLVYGQWGFLLPIELSNVYGSLGAKYYGYVSSFNGVVVILMTPIITKLFYKVENLKNIFYGGLFYTLGFGLLGFFNSIFMVFISVFIFTLGEIILATNVNTFIANNTPASHRGRMNGILPILMGAGYYIGPIMVGKVLSYLDDMKTWNILSVIVLLSTIFVVYIRKIYIRSYKNK</sequence>
<evidence type="ECO:0000256" key="6">
    <source>
        <dbReference type="ARBA" id="ARBA00023136"/>
    </source>
</evidence>
<evidence type="ECO:0000256" key="7">
    <source>
        <dbReference type="SAM" id="Phobius"/>
    </source>
</evidence>
<keyword evidence="3" id="KW-1003">Cell membrane</keyword>
<accession>A0ABS4EZ51</accession>
<dbReference type="PROSITE" id="PS50850">
    <property type="entry name" value="MFS"/>
    <property type="match status" value="1"/>
</dbReference>
<evidence type="ECO:0000256" key="4">
    <source>
        <dbReference type="ARBA" id="ARBA00022692"/>
    </source>
</evidence>
<evidence type="ECO:0000259" key="8">
    <source>
        <dbReference type="PROSITE" id="PS50850"/>
    </source>
</evidence>
<keyword evidence="4 7" id="KW-0812">Transmembrane</keyword>
<evidence type="ECO:0000313" key="10">
    <source>
        <dbReference type="Proteomes" id="UP000783390"/>
    </source>
</evidence>
<feature type="transmembrane region" description="Helical" evidence="7">
    <location>
        <begin position="317"/>
        <end position="339"/>
    </location>
</feature>
<keyword evidence="6 7" id="KW-0472">Membrane</keyword>
<dbReference type="InterPro" id="IPR011701">
    <property type="entry name" value="MFS"/>
</dbReference>
<feature type="transmembrane region" description="Helical" evidence="7">
    <location>
        <begin position="83"/>
        <end position="102"/>
    </location>
</feature>
<reference evidence="9 10" key="1">
    <citation type="submission" date="2021-03" db="EMBL/GenBank/DDBJ databases">
        <title>Genomic Encyclopedia of Type Strains, Phase IV (KMG-IV): sequencing the most valuable type-strain genomes for metagenomic binning, comparative biology and taxonomic classification.</title>
        <authorList>
            <person name="Goeker M."/>
        </authorList>
    </citation>
    <scope>NUCLEOTIDE SEQUENCE [LARGE SCALE GENOMIC DNA]</scope>
    <source>
        <strain evidence="9 10">DSM 3984</strain>
    </source>
</reference>
<feature type="transmembrane region" description="Helical" evidence="7">
    <location>
        <begin position="53"/>
        <end position="71"/>
    </location>
</feature>
<proteinExistence type="predicted"/>
<keyword evidence="10" id="KW-1185">Reference proteome</keyword>
<dbReference type="SUPFAM" id="SSF103473">
    <property type="entry name" value="MFS general substrate transporter"/>
    <property type="match status" value="1"/>
</dbReference>
<keyword evidence="5 7" id="KW-1133">Transmembrane helix</keyword>
<feature type="transmembrane region" description="Helical" evidence="7">
    <location>
        <begin position="263"/>
        <end position="286"/>
    </location>
</feature>
<dbReference type="Proteomes" id="UP000783390">
    <property type="component" value="Unassembled WGS sequence"/>
</dbReference>
<feature type="transmembrane region" description="Helical" evidence="7">
    <location>
        <begin position="293"/>
        <end position="311"/>
    </location>
</feature>
<dbReference type="RefSeq" id="WP_209795992.1">
    <property type="nucleotide sequence ID" value="NZ_JAGGJZ010000002.1"/>
</dbReference>
<dbReference type="PANTHER" id="PTHR23517:SF3">
    <property type="entry name" value="INTEGRAL MEMBRANE TRANSPORT PROTEIN"/>
    <property type="match status" value="1"/>
</dbReference>
<feature type="transmembrane region" description="Helical" evidence="7">
    <location>
        <begin position="382"/>
        <end position="400"/>
    </location>
</feature>
<comment type="caution">
    <text evidence="9">The sequence shown here is derived from an EMBL/GenBank/DDBJ whole genome shotgun (WGS) entry which is preliminary data.</text>
</comment>
<gene>
    <name evidence="9" type="ORF">J2Z53_000860</name>
</gene>
<feature type="transmembrane region" description="Helical" evidence="7">
    <location>
        <begin position="170"/>
        <end position="190"/>
    </location>
</feature>
<keyword evidence="2" id="KW-0813">Transport</keyword>
<dbReference type="EMBL" id="JAGGJZ010000002">
    <property type="protein sequence ID" value="MBP1889279.1"/>
    <property type="molecule type" value="Genomic_DNA"/>
</dbReference>
<evidence type="ECO:0000313" key="9">
    <source>
        <dbReference type="EMBL" id="MBP1889279.1"/>
    </source>
</evidence>
<evidence type="ECO:0000256" key="5">
    <source>
        <dbReference type="ARBA" id="ARBA00022989"/>
    </source>
</evidence>
<dbReference type="InterPro" id="IPR036259">
    <property type="entry name" value="MFS_trans_sf"/>
</dbReference>
<evidence type="ECO:0000256" key="2">
    <source>
        <dbReference type="ARBA" id="ARBA00022448"/>
    </source>
</evidence>
<evidence type="ECO:0000256" key="1">
    <source>
        <dbReference type="ARBA" id="ARBA00004651"/>
    </source>
</evidence>
<feature type="domain" description="Major facilitator superfamily (MFS) profile" evidence="8">
    <location>
        <begin position="17"/>
        <end position="405"/>
    </location>
</feature>
<dbReference type="CDD" id="cd17329">
    <property type="entry name" value="MFS_MdtH_MDR_like"/>
    <property type="match status" value="1"/>
</dbReference>
<evidence type="ECO:0000256" key="3">
    <source>
        <dbReference type="ARBA" id="ARBA00022475"/>
    </source>
</evidence>
<name>A0ABS4EZ51_9CLOT</name>
<feature type="transmembrane region" description="Helical" evidence="7">
    <location>
        <begin position="108"/>
        <end position="129"/>
    </location>
</feature>
<feature type="transmembrane region" description="Helical" evidence="7">
    <location>
        <begin position="225"/>
        <end position="243"/>
    </location>
</feature>
<dbReference type="PANTHER" id="PTHR23517">
    <property type="entry name" value="RESISTANCE PROTEIN MDTM, PUTATIVE-RELATED-RELATED"/>
    <property type="match status" value="1"/>
</dbReference>
<feature type="transmembrane region" description="Helical" evidence="7">
    <location>
        <begin position="351"/>
        <end position="370"/>
    </location>
</feature>
<dbReference type="InterPro" id="IPR050171">
    <property type="entry name" value="MFS_Transporters"/>
</dbReference>
<feature type="transmembrane region" description="Helical" evidence="7">
    <location>
        <begin position="141"/>
        <end position="164"/>
    </location>
</feature>